<name>A0A9W9ABC8_9AGAR</name>
<evidence type="ECO:0000313" key="1">
    <source>
        <dbReference type="EMBL" id="KAJ4478854.1"/>
    </source>
</evidence>
<dbReference type="AlphaFoldDB" id="A0A9W9ABC8"/>
<sequence length="160" mass="18244">MPVMFSTSLNYWIDNRLIIFSAFPSWMQRASQLVTPYRWSLALHPEPRIEILGLVESGRNHELQSQLVNDIDWMVVRIGPFKRDKEWGKRQVQTGKTISSMVSAFTKDIRVIPLHLKLSIFESQKELAIPQDNSSVQGTFVFVGLITASILVGDVEANRS</sequence>
<dbReference type="Proteomes" id="UP001150238">
    <property type="component" value="Unassembled WGS sequence"/>
</dbReference>
<dbReference type="EMBL" id="JANVFS010000017">
    <property type="protein sequence ID" value="KAJ4478854.1"/>
    <property type="molecule type" value="Genomic_DNA"/>
</dbReference>
<evidence type="ECO:0000313" key="2">
    <source>
        <dbReference type="Proteomes" id="UP001150238"/>
    </source>
</evidence>
<proteinExistence type="predicted"/>
<reference evidence="1" key="2">
    <citation type="journal article" date="2023" name="Proc. Natl. Acad. Sci. U.S.A.">
        <title>A global phylogenomic analysis of the shiitake genus Lentinula.</title>
        <authorList>
            <person name="Sierra-Patev S."/>
            <person name="Min B."/>
            <person name="Naranjo-Ortiz M."/>
            <person name="Looney B."/>
            <person name="Konkel Z."/>
            <person name="Slot J.C."/>
            <person name="Sakamoto Y."/>
            <person name="Steenwyk J.L."/>
            <person name="Rokas A."/>
            <person name="Carro J."/>
            <person name="Camarero S."/>
            <person name="Ferreira P."/>
            <person name="Molpeceres G."/>
            <person name="Ruiz-Duenas F.J."/>
            <person name="Serrano A."/>
            <person name="Henrissat B."/>
            <person name="Drula E."/>
            <person name="Hughes K.W."/>
            <person name="Mata J.L."/>
            <person name="Ishikawa N.K."/>
            <person name="Vargas-Isla R."/>
            <person name="Ushijima S."/>
            <person name="Smith C.A."/>
            <person name="Donoghue J."/>
            <person name="Ahrendt S."/>
            <person name="Andreopoulos W."/>
            <person name="He G."/>
            <person name="LaButti K."/>
            <person name="Lipzen A."/>
            <person name="Ng V."/>
            <person name="Riley R."/>
            <person name="Sandor L."/>
            <person name="Barry K."/>
            <person name="Martinez A.T."/>
            <person name="Xiao Y."/>
            <person name="Gibbons J.G."/>
            <person name="Terashima K."/>
            <person name="Grigoriev I.V."/>
            <person name="Hibbett D."/>
        </authorList>
    </citation>
    <scope>NUCLEOTIDE SEQUENCE</scope>
    <source>
        <strain evidence="1">Sp2 HRB7682 ss15</strain>
    </source>
</reference>
<gene>
    <name evidence="1" type="ORF">C8J55DRAFT_489641</name>
</gene>
<organism evidence="1 2">
    <name type="scientific">Lentinula lateritia</name>
    <dbReference type="NCBI Taxonomy" id="40482"/>
    <lineage>
        <taxon>Eukaryota</taxon>
        <taxon>Fungi</taxon>
        <taxon>Dikarya</taxon>
        <taxon>Basidiomycota</taxon>
        <taxon>Agaricomycotina</taxon>
        <taxon>Agaricomycetes</taxon>
        <taxon>Agaricomycetidae</taxon>
        <taxon>Agaricales</taxon>
        <taxon>Marasmiineae</taxon>
        <taxon>Omphalotaceae</taxon>
        <taxon>Lentinula</taxon>
    </lineage>
</organism>
<accession>A0A9W9ABC8</accession>
<comment type="caution">
    <text evidence="1">The sequence shown here is derived from an EMBL/GenBank/DDBJ whole genome shotgun (WGS) entry which is preliminary data.</text>
</comment>
<reference evidence="1" key="1">
    <citation type="submission" date="2022-08" db="EMBL/GenBank/DDBJ databases">
        <authorList>
            <consortium name="DOE Joint Genome Institute"/>
            <person name="Min B."/>
            <person name="Riley R."/>
            <person name="Sierra-Patev S."/>
            <person name="Naranjo-Ortiz M."/>
            <person name="Looney B."/>
            <person name="Konkel Z."/>
            <person name="Slot J.C."/>
            <person name="Sakamoto Y."/>
            <person name="Steenwyk J.L."/>
            <person name="Rokas A."/>
            <person name="Carro J."/>
            <person name="Camarero S."/>
            <person name="Ferreira P."/>
            <person name="Molpeceres G."/>
            <person name="Ruiz-Duenas F.J."/>
            <person name="Serrano A."/>
            <person name="Henrissat B."/>
            <person name="Drula E."/>
            <person name="Hughes K.W."/>
            <person name="Mata J.L."/>
            <person name="Ishikawa N.K."/>
            <person name="Vargas-Isla R."/>
            <person name="Ushijima S."/>
            <person name="Smith C.A."/>
            <person name="Ahrendt S."/>
            <person name="Andreopoulos W."/>
            <person name="He G."/>
            <person name="Labutti K."/>
            <person name="Lipzen A."/>
            <person name="Ng V."/>
            <person name="Sandor L."/>
            <person name="Barry K."/>
            <person name="Martinez A.T."/>
            <person name="Xiao Y."/>
            <person name="Gibbons J.G."/>
            <person name="Terashima K."/>
            <person name="Hibbett D.S."/>
            <person name="Grigoriev I.V."/>
        </authorList>
    </citation>
    <scope>NUCLEOTIDE SEQUENCE</scope>
    <source>
        <strain evidence="1">Sp2 HRB7682 ss15</strain>
    </source>
</reference>
<protein>
    <submittedName>
        <fullName evidence="1">Uncharacterized protein</fullName>
    </submittedName>
</protein>